<evidence type="ECO:0000313" key="2">
    <source>
        <dbReference type="Proteomes" id="UP000003986"/>
    </source>
</evidence>
<evidence type="ECO:0000313" key="1">
    <source>
        <dbReference type="EMBL" id="EFE79482.2"/>
    </source>
</evidence>
<name>D6ALG9_STRFL</name>
<proteinExistence type="predicted"/>
<organism evidence="1 2">
    <name type="scientific">Streptomyces filamentosus NRRL 15998</name>
    <dbReference type="NCBI Taxonomy" id="457431"/>
    <lineage>
        <taxon>Bacteria</taxon>
        <taxon>Bacillati</taxon>
        <taxon>Actinomycetota</taxon>
        <taxon>Actinomycetes</taxon>
        <taxon>Kitasatosporales</taxon>
        <taxon>Streptomycetaceae</taxon>
        <taxon>Streptomyces</taxon>
    </lineage>
</organism>
<dbReference type="EMBL" id="DS999644">
    <property type="protein sequence ID" value="EFE79482.2"/>
    <property type="molecule type" value="Genomic_DNA"/>
</dbReference>
<sequence length="54" mass="5756">MAPDAPAPAGASAYSSGPVAHVTPARCQVQRGCAVLTTEAPRKHREIRREEFLP</sequence>
<dbReference type="Proteomes" id="UP000003986">
    <property type="component" value="Unassembled WGS sequence"/>
</dbReference>
<protein>
    <submittedName>
        <fullName evidence="1">Predicted protein</fullName>
    </submittedName>
</protein>
<gene>
    <name evidence="1" type="ORF">SSGG_06849</name>
</gene>
<reference evidence="2" key="1">
    <citation type="submission" date="2008-10" db="EMBL/GenBank/DDBJ databases">
        <authorList>
            <person name="Molnar K."/>
        </authorList>
    </citation>
    <scope>NUCLEOTIDE SEQUENCE [LARGE SCALE GENOMIC DNA]</scope>
    <source>
        <strain evidence="2">NRRL 15998</strain>
    </source>
</reference>
<accession>D6ALG9</accession>
<dbReference type="AlphaFoldDB" id="D6ALG9"/>
<reference evidence="2" key="2">
    <citation type="submission" date="2008-12" db="EMBL/GenBank/DDBJ databases">
        <title>Annotation of Streptomyces roseosporus strain NRRL 15998.</title>
        <authorList>
            <consortium name="The Broad Institute Genome Sequencing Platform"/>
            <consortium name="Broad Institute Microbial Sequencing Center"/>
            <person name="Fischbach M."/>
            <person name="Ward D."/>
            <person name="Young S."/>
            <person name="Kodira C.D."/>
            <person name="Zeng Q."/>
            <person name="Koehrsen M."/>
            <person name="Godfrey P."/>
            <person name="Alvarado L."/>
            <person name="Berlin A.M."/>
            <person name="Borenstein D."/>
            <person name="Chen Z."/>
            <person name="Engels R."/>
            <person name="Freedman E."/>
            <person name="Gellesch M."/>
            <person name="Goldberg J."/>
            <person name="Griggs A."/>
            <person name="Gujja S."/>
            <person name="Heiman D.I."/>
            <person name="Hepburn T.A."/>
            <person name="Howarth C."/>
            <person name="Jen D."/>
            <person name="Larson L."/>
            <person name="Lewis B."/>
            <person name="Mehta T."/>
            <person name="Park D."/>
            <person name="Pearson M."/>
            <person name="Roberts A."/>
            <person name="Saif S."/>
            <person name="Shea T.D."/>
            <person name="Shenoy N."/>
            <person name="Sisk P."/>
            <person name="Stolte C."/>
            <person name="Sykes S.N."/>
            <person name="Walk T."/>
            <person name="White J."/>
            <person name="Yandava C."/>
            <person name="Straight P."/>
            <person name="Clardy J."/>
            <person name="Hung D."/>
            <person name="Kolter R."/>
            <person name="Mekalanos J."/>
            <person name="Walker S."/>
            <person name="Walsh C.T."/>
            <person name="Wieland B.L.C."/>
            <person name="Ilzarbe M."/>
            <person name="Galagan J."/>
            <person name="Nusbaum C."/>
            <person name="Birren B."/>
        </authorList>
    </citation>
    <scope>NUCLEOTIDE SEQUENCE [LARGE SCALE GENOMIC DNA]</scope>
    <source>
        <strain evidence="2">NRRL 15998</strain>
    </source>
</reference>